<evidence type="ECO:0000256" key="12">
    <source>
        <dbReference type="ARBA" id="ARBA00048954"/>
    </source>
</evidence>
<keyword evidence="17" id="KW-1185">Reference proteome</keyword>
<feature type="domain" description="WWE" evidence="15">
    <location>
        <begin position="918"/>
        <end position="998"/>
    </location>
</feature>
<evidence type="ECO:0000256" key="5">
    <source>
        <dbReference type="ARBA" id="ARBA00022801"/>
    </source>
</evidence>
<sequence>MDHRNEELQHGNEENMDRIEHQPSINNDMSFVISSSSSPSSDNNENNHKTSELNTVESKTMEDSIMSSPSNPFSISTSAATPSKEEEKNSSSPTSTASSNTPHNMNPNIDPMSMTTPISENKNMTPISIESGSSASTTGGRPSLGPFELLMQRLQGNISNETLGNSINTAIPIDENSNDFKLTRKNLIQSSNNQNQLSSFNSQQYCIDLVDDSELDHLKFSNSLTTHNNQLEADSNGNNNSFSFGFSSFPNIKLLDNPLGSSFFTKKEDKPSSGSLEVLDCTRSNGIINCSQDEYEYESEKEDYELKNMLDTQDIEDAIGSLMDGMSDEQKQVMEKVRRGESVIVTGVAGTGKSYLLHKIVAMLKMLEKNFAATAATGIAAVNIGGVTLHSLLGLDPDGNCNAIWGKKKDIKSLEVLIIDEVSMVSAELFEVTSFLLSLVRFYSDIKRQHNLSKKRSKQIKQSMERIYDQPIPFYLVERFTLFGGKQLILSGDFMQLNPVPRRFNDSEGSYNNYGKDKQFMFQSPLFYKVFKPENIILLKQIFRQTDQPEFLKVLGEVRTGNISPETIVFLKKLQHNNLTSVNGVLPTMLYTTNKDVDKENDYHLNTLTTEPHHFDTETIDLFRNIPKNMYNQIKRILDNQIPESIVLKVGAQVVLTKNIDKRHVNGSRGVVIGFKTFGKLHIEEWQKHRFSRFSPKWRFNITVPQVRFMDNSTSYIPPCVFRIHGPKVNGSETEMWRIGFPFKLAWAITVHKSQGMTLDFCKVNLSTIFCPGLCYVALSRVRKSQNLQIVDINWKKLSYVNADSKKFYQDLNDNCLPAHNNNNGMTTSSSSSYNTLIDTSPLRKRAFDDQTHPSSQNTLGDTSSCSKSVVFGFNYATPSQSPISSLPSPTQLSYQTPFKKVKQEQPSEFNSSQNSQQSTKTELKSETMVLWYWQNNSNWKLYDNLSQQIEDAYQEYKQSGGHPNKQQFSVSDMHMIDFKLMKQINKQESWRTRKVKRDEQFITKLSKVEQ</sequence>
<comment type="similarity">
    <text evidence="2">Belongs to the helicase family. PIF1 subfamily.</text>
</comment>
<dbReference type="SMART" id="SM00678">
    <property type="entry name" value="WWE"/>
    <property type="match status" value="1"/>
</dbReference>
<evidence type="ECO:0000256" key="14">
    <source>
        <dbReference type="SAM" id="MobiDB-lite"/>
    </source>
</evidence>
<evidence type="ECO:0000256" key="3">
    <source>
        <dbReference type="ARBA" id="ARBA00022741"/>
    </source>
</evidence>
<dbReference type="GO" id="GO:0016787">
    <property type="term" value="F:hydrolase activity"/>
    <property type="evidence" value="ECO:0007669"/>
    <property type="project" value="UniProtKB-KW"/>
</dbReference>
<dbReference type="PROSITE" id="PS50918">
    <property type="entry name" value="WWE"/>
    <property type="match status" value="1"/>
</dbReference>
<dbReference type="PANTHER" id="PTHR47642">
    <property type="entry name" value="ATP-DEPENDENT DNA HELICASE"/>
    <property type="match status" value="1"/>
</dbReference>
<dbReference type="SUPFAM" id="SSF52540">
    <property type="entry name" value="P-loop containing nucleoside triphosphate hydrolases"/>
    <property type="match status" value="2"/>
</dbReference>
<keyword evidence="6 13" id="KW-0347">Helicase</keyword>
<gene>
    <name evidence="16" type="ORF">FDP41_008620</name>
</gene>
<evidence type="ECO:0000256" key="10">
    <source>
        <dbReference type="ARBA" id="ARBA00023204"/>
    </source>
</evidence>
<dbReference type="InterPro" id="IPR051055">
    <property type="entry name" value="PIF1_helicase"/>
</dbReference>
<evidence type="ECO:0000256" key="6">
    <source>
        <dbReference type="ARBA" id="ARBA00022806"/>
    </source>
</evidence>
<dbReference type="Pfam" id="PF02825">
    <property type="entry name" value="WWE"/>
    <property type="match status" value="1"/>
</dbReference>
<dbReference type="Proteomes" id="UP000444721">
    <property type="component" value="Unassembled WGS sequence"/>
</dbReference>
<accession>A0A6A5BET7</accession>
<evidence type="ECO:0000256" key="9">
    <source>
        <dbReference type="ARBA" id="ARBA00023172"/>
    </source>
</evidence>
<dbReference type="SUPFAM" id="SSF117839">
    <property type="entry name" value="WWE domain"/>
    <property type="match status" value="1"/>
</dbReference>
<reference evidence="16 17" key="1">
    <citation type="journal article" date="2019" name="Sci. Rep.">
        <title>Nanopore sequencing improves the draft genome of the human pathogenic amoeba Naegleria fowleri.</title>
        <authorList>
            <person name="Liechti N."/>
            <person name="Schurch N."/>
            <person name="Bruggmann R."/>
            <person name="Wittwer M."/>
        </authorList>
    </citation>
    <scope>NUCLEOTIDE SEQUENCE [LARGE SCALE GENOMIC DNA]</scope>
    <source>
        <strain evidence="16 17">ATCC 30894</strain>
    </source>
</reference>
<keyword evidence="5 13" id="KW-0378">Hydrolase</keyword>
<evidence type="ECO:0000256" key="2">
    <source>
        <dbReference type="ARBA" id="ARBA00009781"/>
    </source>
</evidence>
<comment type="catalytic activity">
    <reaction evidence="12 13">
        <text>ATP + H2O = ADP + phosphate + H(+)</text>
        <dbReference type="Rhea" id="RHEA:13065"/>
        <dbReference type="ChEBI" id="CHEBI:15377"/>
        <dbReference type="ChEBI" id="CHEBI:15378"/>
        <dbReference type="ChEBI" id="CHEBI:30616"/>
        <dbReference type="ChEBI" id="CHEBI:43474"/>
        <dbReference type="ChEBI" id="CHEBI:456216"/>
        <dbReference type="EC" id="5.6.2.3"/>
    </reaction>
</comment>
<dbReference type="InterPro" id="IPR027417">
    <property type="entry name" value="P-loop_NTPase"/>
</dbReference>
<dbReference type="GO" id="GO:0005524">
    <property type="term" value="F:ATP binding"/>
    <property type="evidence" value="ECO:0007669"/>
    <property type="project" value="UniProtKB-KW"/>
</dbReference>
<dbReference type="InterPro" id="IPR018123">
    <property type="entry name" value="WWE-dom_subgr"/>
</dbReference>
<evidence type="ECO:0000256" key="8">
    <source>
        <dbReference type="ARBA" id="ARBA00023125"/>
    </source>
</evidence>
<proteinExistence type="inferred from homology"/>
<feature type="compositionally biased region" description="Low complexity" evidence="14">
    <location>
        <begin position="26"/>
        <end position="44"/>
    </location>
</feature>
<dbReference type="GO" id="GO:0043139">
    <property type="term" value="F:5'-3' DNA helicase activity"/>
    <property type="evidence" value="ECO:0007669"/>
    <property type="project" value="UniProtKB-EC"/>
</dbReference>
<dbReference type="AlphaFoldDB" id="A0A6A5BET7"/>
<dbReference type="VEuPathDB" id="AmoebaDB:NF0050220"/>
<dbReference type="InterPro" id="IPR004170">
    <property type="entry name" value="WWE_dom"/>
</dbReference>
<keyword evidence="8" id="KW-0238">DNA-binding</keyword>
<feature type="compositionally biased region" description="Low complexity" evidence="14">
    <location>
        <begin position="905"/>
        <end position="919"/>
    </location>
</feature>
<dbReference type="GO" id="GO:0006281">
    <property type="term" value="P:DNA repair"/>
    <property type="evidence" value="ECO:0007669"/>
    <property type="project" value="UniProtKB-KW"/>
</dbReference>
<comment type="caution">
    <text evidence="16">The sequence shown here is derived from an EMBL/GenBank/DDBJ whole genome shotgun (WGS) entry which is preliminary data.</text>
</comment>
<dbReference type="CDD" id="cd18809">
    <property type="entry name" value="SF1_C_RecD"/>
    <property type="match status" value="1"/>
</dbReference>
<name>A0A6A5BET7_NAEFO</name>
<dbReference type="GO" id="GO:0000723">
    <property type="term" value="P:telomere maintenance"/>
    <property type="evidence" value="ECO:0007669"/>
    <property type="project" value="InterPro"/>
</dbReference>
<dbReference type="InterPro" id="IPR010285">
    <property type="entry name" value="DNA_helicase_pif1-like_DEAD"/>
</dbReference>
<keyword evidence="7 13" id="KW-0067">ATP-binding</keyword>
<keyword evidence="10 13" id="KW-0234">DNA repair</keyword>
<dbReference type="Gene3D" id="3.30.720.50">
    <property type="match status" value="1"/>
</dbReference>
<dbReference type="EC" id="5.6.2.3" evidence="13"/>
<organism evidence="16 17">
    <name type="scientific">Naegleria fowleri</name>
    <name type="common">Brain eating amoeba</name>
    <dbReference type="NCBI Taxonomy" id="5763"/>
    <lineage>
        <taxon>Eukaryota</taxon>
        <taxon>Discoba</taxon>
        <taxon>Heterolobosea</taxon>
        <taxon>Tetramitia</taxon>
        <taxon>Eutetramitia</taxon>
        <taxon>Vahlkampfiidae</taxon>
        <taxon>Naegleria</taxon>
    </lineage>
</organism>
<keyword evidence="4 13" id="KW-0227">DNA damage</keyword>
<evidence type="ECO:0000256" key="4">
    <source>
        <dbReference type="ARBA" id="ARBA00022763"/>
    </source>
</evidence>
<feature type="compositionally biased region" description="Polar residues" evidence="14">
    <location>
        <begin position="103"/>
        <end position="140"/>
    </location>
</feature>
<feature type="region of interest" description="Disordered" evidence="14">
    <location>
        <begin position="898"/>
        <end position="921"/>
    </location>
</feature>
<feature type="compositionally biased region" description="Low complexity" evidence="14">
    <location>
        <begin position="90"/>
        <end position="102"/>
    </location>
</feature>
<feature type="region of interest" description="Disordered" evidence="14">
    <location>
        <begin position="1"/>
        <end position="142"/>
    </location>
</feature>
<keyword evidence="9 13" id="KW-0233">DNA recombination</keyword>
<dbReference type="GO" id="GO:0006310">
    <property type="term" value="P:DNA recombination"/>
    <property type="evidence" value="ECO:0007669"/>
    <property type="project" value="UniProtKB-KW"/>
</dbReference>
<evidence type="ECO:0000313" key="17">
    <source>
        <dbReference type="Proteomes" id="UP000444721"/>
    </source>
</evidence>
<keyword evidence="11" id="KW-0413">Isomerase</keyword>
<evidence type="ECO:0000256" key="1">
    <source>
        <dbReference type="ARBA" id="ARBA00001946"/>
    </source>
</evidence>
<evidence type="ECO:0000256" key="13">
    <source>
        <dbReference type="RuleBase" id="RU363044"/>
    </source>
</evidence>
<dbReference type="Gene3D" id="3.40.50.300">
    <property type="entry name" value="P-loop containing nucleotide triphosphate hydrolases"/>
    <property type="match status" value="1"/>
</dbReference>
<dbReference type="Pfam" id="PF21530">
    <property type="entry name" value="Pif1_2B_dom"/>
    <property type="match status" value="1"/>
</dbReference>
<dbReference type="RefSeq" id="XP_044557829.1">
    <property type="nucleotide sequence ID" value="XM_044712494.1"/>
</dbReference>
<dbReference type="VEuPathDB" id="AmoebaDB:FDP41_008620"/>
<dbReference type="InterPro" id="IPR037197">
    <property type="entry name" value="WWE_dom_sf"/>
</dbReference>
<protein>
    <recommendedName>
        <fullName evidence="13">ATP-dependent DNA helicase</fullName>
        <ecNumber evidence="13">5.6.2.3</ecNumber>
    </recommendedName>
</protein>
<evidence type="ECO:0000313" key="16">
    <source>
        <dbReference type="EMBL" id="KAF0973116.1"/>
    </source>
</evidence>
<evidence type="ECO:0000256" key="11">
    <source>
        <dbReference type="ARBA" id="ARBA00023235"/>
    </source>
</evidence>
<dbReference type="Pfam" id="PF05970">
    <property type="entry name" value="PIF1"/>
    <property type="match status" value="1"/>
</dbReference>
<dbReference type="OrthoDB" id="272985at2759"/>
<keyword evidence="3 13" id="KW-0547">Nucleotide-binding</keyword>
<dbReference type="PANTHER" id="PTHR47642:SF5">
    <property type="entry name" value="ATP-DEPENDENT DNA HELICASE"/>
    <property type="match status" value="1"/>
</dbReference>
<comment type="cofactor">
    <cofactor evidence="1 13">
        <name>Mg(2+)</name>
        <dbReference type="ChEBI" id="CHEBI:18420"/>
    </cofactor>
</comment>
<dbReference type="InterPro" id="IPR049163">
    <property type="entry name" value="Pif1-like_2B_dom"/>
</dbReference>
<feature type="compositionally biased region" description="Basic and acidic residues" evidence="14">
    <location>
        <begin position="1"/>
        <end position="21"/>
    </location>
</feature>
<dbReference type="GO" id="GO:0008270">
    <property type="term" value="F:zinc ion binding"/>
    <property type="evidence" value="ECO:0007669"/>
    <property type="project" value="InterPro"/>
</dbReference>
<evidence type="ECO:0000259" key="15">
    <source>
        <dbReference type="PROSITE" id="PS50918"/>
    </source>
</evidence>
<dbReference type="VEuPathDB" id="AmoebaDB:NfTy_086620"/>
<dbReference type="EMBL" id="VFQX01000062">
    <property type="protein sequence ID" value="KAF0973116.1"/>
    <property type="molecule type" value="Genomic_DNA"/>
</dbReference>
<dbReference type="GeneID" id="68115838"/>
<feature type="compositionally biased region" description="Low complexity" evidence="14">
    <location>
        <begin position="64"/>
        <end position="82"/>
    </location>
</feature>
<evidence type="ECO:0000256" key="7">
    <source>
        <dbReference type="ARBA" id="ARBA00022840"/>
    </source>
</evidence>